<dbReference type="PANTHER" id="PTHR43420">
    <property type="entry name" value="ACETYLTRANSFERASE"/>
    <property type="match status" value="1"/>
</dbReference>
<dbReference type="GO" id="GO:0008999">
    <property type="term" value="F:protein-N-terminal-alanine acetyltransferase activity"/>
    <property type="evidence" value="ECO:0007669"/>
    <property type="project" value="UniProtKB-UniRule"/>
</dbReference>
<dbReference type="Proteomes" id="UP000012046">
    <property type="component" value="Unassembled WGS sequence"/>
</dbReference>
<evidence type="ECO:0000256" key="3">
    <source>
        <dbReference type="ARBA" id="ARBA00022679"/>
    </source>
</evidence>
<comment type="function">
    <text evidence="5 6">Acetylates the N-terminal alanine of ribosomal protein bS18.</text>
</comment>
<comment type="similarity">
    <text evidence="1 5 6">Belongs to the acetyltransferase family. RimI subfamily.</text>
</comment>
<dbReference type="CDD" id="cd04301">
    <property type="entry name" value="NAT_SF"/>
    <property type="match status" value="1"/>
</dbReference>
<comment type="caution">
    <text evidence="8">The sequence shown here is derived from an EMBL/GenBank/DDBJ whole genome shotgun (WGS) entry which is preliminary data.</text>
</comment>
<evidence type="ECO:0000256" key="1">
    <source>
        <dbReference type="ARBA" id="ARBA00005395"/>
    </source>
</evidence>
<keyword evidence="2 5" id="KW-0963">Cytoplasm</keyword>
<dbReference type="PANTHER" id="PTHR43420:SF51">
    <property type="entry name" value="PEPTIDYL-LYSINE N-ACETYLTRANSFERASE YIAC"/>
    <property type="match status" value="1"/>
</dbReference>
<dbReference type="eggNOG" id="COG0456">
    <property type="taxonomic scope" value="Bacteria"/>
</dbReference>
<dbReference type="InterPro" id="IPR050680">
    <property type="entry name" value="YpeA/RimI_acetyltransf"/>
</dbReference>
<gene>
    <name evidence="5 8" type="primary">rimI</name>
    <name evidence="8" type="ORF">AJE_04111</name>
</gene>
<dbReference type="GO" id="GO:0005737">
    <property type="term" value="C:cytoplasm"/>
    <property type="evidence" value="ECO:0007669"/>
    <property type="project" value="UniProtKB-SubCell"/>
</dbReference>
<feature type="active site" description="Proton donor" evidence="5">
    <location>
        <position position="115"/>
    </location>
</feature>
<dbReference type="AlphaFoldDB" id="H3ZBW5"/>
<feature type="domain" description="N-acetyltransferase" evidence="7">
    <location>
        <begin position="2"/>
        <end position="146"/>
    </location>
</feature>
<dbReference type="InterPro" id="IPR016181">
    <property type="entry name" value="Acyl_CoA_acyltransferase"/>
</dbReference>
<dbReference type="InterPro" id="IPR000182">
    <property type="entry name" value="GNAT_dom"/>
</dbReference>
<dbReference type="InterPro" id="IPR006464">
    <property type="entry name" value="AcTrfase_RimI/Ard1"/>
</dbReference>
<dbReference type="Gene3D" id="3.40.630.30">
    <property type="match status" value="1"/>
</dbReference>
<dbReference type="STRING" id="1129374.AJE_04111"/>
<dbReference type="SUPFAM" id="SSF55729">
    <property type="entry name" value="Acyl-CoA N-acyltransferases (Nat)"/>
    <property type="match status" value="1"/>
</dbReference>
<dbReference type="EMBL" id="AHTH01000005">
    <property type="protein sequence ID" value="EHR42429.1"/>
    <property type="molecule type" value="Genomic_DNA"/>
</dbReference>
<evidence type="ECO:0000256" key="6">
    <source>
        <dbReference type="RuleBase" id="RU363094"/>
    </source>
</evidence>
<evidence type="ECO:0000256" key="4">
    <source>
        <dbReference type="ARBA" id="ARBA00023315"/>
    </source>
</evidence>
<comment type="catalytic activity">
    <reaction evidence="5 6">
        <text>N-terminal L-alanyl-[ribosomal protein bS18] + acetyl-CoA = N-terminal N(alpha)-acetyl-L-alanyl-[ribosomal protein bS18] + CoA + H(+)</text>
        <dbReference type="Rhea" id="RHEA:43756"/>
        <dbReference type="Rhea" id="RHEA-COMP:10676"/>
        <dbReference type="Rhea" id="RHEA-COMP:10677"/>
        <dbReference type="ChEBI" id="CHEBI:15378"/>
        <dbReference type="ChEBI" id="CHEBI:57287"/>
        <dbReference type="ChEBI" id="CHEBI:57288"/>
        <dbReference type="ChEBI" id="CHEBI:64718"/>
        <dbReference type="ChEBI" id="CHEBI:83683"/>
        <dbReference type="EC" id="2.3.1.266"/>
    </reaction>
</comment>
<organism evidence="8 9">
    <name type="scientific">Alishewanella jeotgali KCTC 22429</name>
    <dbReference type="NCBI Taxonomy" id="1129374"/>
    <lineage>
        <taxon>Bacteria</taxon>
        <taxon>Pseudomonadati</taxon>
        <taxon>Pseudomonadota</taxon>
        <taxon>Gammaproteobacteria</taxon>
        <taxon>Alteromonadales</taxon>
        <taxon>Alteromonadaceae</taxon>
        <taxon>Alishewanella</taxon>
    </lineage>
</organism>
<comment type="caution">
    <text evidence="5">Lacks conserved residue(s) required for the propagation of feature annotation.</text>
</comment>
<evidence type="ECO:0000313" key="8">
    <source>
        <dbReference type="EMBL" id="EHR42429.1"/>
    </source>
</evidence>
<name>H3ZBW5_9ALTE</name>
<dbReference type="InterPro" id="IPR043690">
    <property type="entry name" value="RimI"/>
</dbReference>
<keyword evidence="4 5" id="KW-0012">Acyltransferase</keyword>
<evidence type="ECO:0000256" key="2">
    <source>
        <dbReference type="ARBA" id="ARBA00022490"/>
    </source>
</evidence>
<proteinExistence type="inferred from homology"/>
<feature type="active site" description="Proton acceptor" evidence="5">
    <location>
        <position position="103"/>
    </location>
</feature>
<keyword evidence="9" id="KW-1185">Reference proteome</keyword>
<evidence type="ECO:0000313" key="9">
    <source>
        <dbReference type="Proteomes" id="UP000012046"/>
    </source>
</evidence>
<dbReference type="Pfam" id="PF00583">
    <property type="entry name" value="Acetyltransf_1"/>
    <property type="match status" value="1"/>
</dbReference>
<dbReference type="NCBIfam" id="TIGR01575">
    <property type="entry name" value="rimI"/>
    <property type="match status" value="1"/>
</dbReference>
<reference evidence="8 9" key="1">
    <citation type="journal article" date="2012" name="J. Bacteriol.">
        <title>Genome Sequence of Extracellular-Protease-Producing Alishewanella jeotgali Isolated from Traditional Korean Fermented Seafood.</title>
        <authorList>
            <person name="Jung J."/>
            <person name="Chun J."/>
            <person name="Park W."/>
        </authorList>
    </citation>
    <scope>NUCLEOTIDE SEQUENCE [LARGE SCALE GENOMIC DNA]</scope>
    <source>
        <strain evidence="8 9">KCTC 22429</strain>
    </source>
</reference>
<dbReference type="PATRIC" id="fig|1129374.4.peg.831"/>
<dbReference type="RefSeq" id="WP_008949816.1">
    <property type="nucleotide sequence ID" value="NZ_AHTH01000005.1"/>
</dbReference>
<evidence type="ECO:0000259" key="7">
    <source>
        <dbReference type="PROSITE" id="PS51186"/>
    </source>
</evidence>
<dbReference type="HAMAP" id="MF_02210">
    <property type="entry name" value="RimI"/>
    <property type="match status" value="1"/>
</dbReference>
<keyword evidence="3 5" id="KW-0808">Transferase</keyword>
<dbReference type="EC" id="2.3.1.266" evidence="5 6"/>
<comment type="subcellular location">
    <subcellularLocation>
        <location evidence="5 6">Cytoplasm</location>
    </subcellularLocation>
</comment>
<accession>H3ZBW5</accession>
<evidence type="ECO:0000256" key="5">
    <source>
        <dbReference type="HAMAP-Rule" id="MF_02210"/>
    </source>
</evidence>
<dbReference type="PROSITE" id="PS51186">
    <property type="entry name" value="GNAT"/>
    <property type="match status" value="1"/>
</dbReference>
<sequence>MTEIRPLEPKQIAELYLIEQAANPYPWSEKVFASCFSERYFSFGIYLQGQLQGFYFGQHIAVEAQLFNICVRVDAQGQGLGAQLLQHFIAQCQQRQVLDAWLEVRESAKHAIQLYQKYGFIETGRRANYYVNAAGREAAVLMALPL</sequence>
<protein>
    <recommendedName>
        <fullName evidence="5 6">[Ribosomal protein bS18]-alanine N-acetyltransferase</fullName>
        <ecNumber evidence="5 6">2.3.1.266</ecNumber>
    </recommendedName>
</protein>